<feature type="domain" description="DJ-1/PfpI" evidence="6">
    <location>
        <begin position="112"/>
        <end position="238"/>
    </location>
</feature>
<dbReference type="InterPro" id="IPR029062">
    <property type="entry name" value="Class_I_gatase-like"/>
</dbReference>
<dbReference type="EC" id="4.2.1.130" evidence="1"/>
<evidence type="ECO:0000256" key="4">
    <source>
        <dbReference type="ARBA" id="ARBA00038493"/>
    </source>
</evidence>
<evidence type="ECO:0000256" key="1">
    <source>
        <dbReference type="ARBA" id="ARBA00013134"/>
    </source>
</evidence>
<dbReference type="Gene3D" id="3.40.50.880">
    <property type="match status" value="1"/>
</dbReference>
<evidence type="ECO:0000256" key="3">
    <source>
        <dbReference type="ARBA" id="ARBA00023239"/>
    </source>
</evidence>
<dbReference type="EMBL" id="JBANMG010000010">
    <property type="protein sequence ID" value="KAK6948132.1"/>
    <property type="molecule type" value="Genomic_DNA"/>
</dbReference>
<keyword evidence="2" id="KW-0346">Stress response</keyword>
<protein>
    <recommendedName>
        <fullName evidence="1">D-lactate dehydratase</fullName>
        <ecNumber evidence="1">4.2.1.130</ecNumber>
    </recommendedName>
</protein>
<evidence type="ECO:0000256" key="5">
    <source>
        <dbReference type="ARBA" id="ARBA00048082"/>
    </source>
</evidence>
<dbReference type="AlphaFoldDB" id="A0AAX6M7E8"/>
<dbReference type="InterPro" id="IPR050325">
    <property type="entry name" value="Prot/Nucl_acid_deglycase"/>
</dbReference>
<gene>
    <name evidence="7" type="ORF">Daesc_009896</name>
</gene>
<dbReference type="PANTHER" id="PTHR48094">
    <property type="entry name" value="PROTEIN/NUCLEIC ACID DEGLYCASE DJ-1-RELATED"/>
    <property type="match status" value="1"/>
</dbReference>
<dbReference type="Pfam" id="PF01965">
    <property type="entry name" value="DJ-1_PfpI"/>
    <property type="match status" value="1"/>
</dbReference>
<proteinExistence type="inferred from homology"/>
<dbReference type="GO" id="GO:0019172">
    <property type="term" value="F:glyoxalase III activity"/>
    <property type="evidence" value="ECO:0007669"/>
    <property type="project" value="UniProtKB-EC"/>
</dbReference>
<dbReference type="SUPFAM" id="SSF52317">
    <property type="entry name" value="Class I glutamine amidotransferase-like"/>
    <property type="match status" value="1"/>
</dbReference>
<dbReference type="Proteomes" id="UP001369815">
    <property type="component" value="Unassembled WGS sequence"/>
</dbReference>
<name>A0AAX6M7E8_9PEZI</name>
<sequence length="250" mass="26799">MSPKVLVVLTSHGEIIDSSGKPIQKTGWYLCPTYTIEPAVNTFTIKPEFAHPYDVLAPKCEIVVASPKGGAAPLDPNSLQPWVKDDSSSANFFNNKKSLWENTAKVSDFLGRADEFDALFYPGGHGPMYDLATDKDSIALINEFWAKGKVVAAVCHGPAAFVNVTLPNGENIMKGKEVSAFSNAEEDAVGMSKYMPFALEDKIKEDGAIFQKASEPWAPTVRVSGKLITGQNPNSAKGVGEAIASALGTF</sequence>
<reference evidence="7 8" key="1">
    <citation type="journal article" date="2024" name="Front Chem Biol">
        <title>Unveiling the potential of Daldinia eschscholtzii MFLUCC 19-0629 through bioactivity and bioinformatics studies for enhanced sustainable agriculture production.</title>
        <authorList>
            <person name="Brooks S."/>
            <person name="Weaver J.A."/>
            <person name="Klomchit A."/>
            <person name="Alharthi S.A."/>
            <person name="Onlamun T."/>
            <person name="Nurani R."/>
            <person name="Vong T.K."/>
            <person name="Alberti F."/>
            <person name="Greco C."/>
        </authorList>
    </citation>
    <scope>NUCLEOTIDE SEQUENCE [LARGE SCALE GENOMIC DNA]</scope>
    <source>
        <strain evidence="7">MFLUCC 19-0629</strain>
    </source>
</reference>
<evidence type="ECO:0000313" key="7">
    <source>
        <dbReference type="EMBL" id="KAK6948132.1"/>
    </source>
</evidence>
<comment type="similarity">
    <text evidence="4">Belongs to the peptidase C56 family. HSP31-like subfamily.</text>
</comment>
<dbReference type="PANTHER" id="PTHR48094:SF11">
    <property type="entry name" value="GLUTATHIONE-INDEPENDENT GLYOXALASE HSP31-RELATED"/>
    <property type="match status" value="1"/>
</dbReference>
<evidence type="ECO:0000313" key="8">
    <source>
        <dbReference type="Proteomes" id="UP001369815"/>
    </source>
</evidence>
<keyword evidence="8" id="KW-1185">Reference proteome</keyword>
<keyword evidence="3" id="KW-0456">Lyase</keyword>
<dbReference type="GO" id="GO:0005737">
    <property type="term" value="C:cytoplasm"/>
    <property type="evidence" value="ECO:0007669"/>
    <property type="project" value="TreeGrafter"/>
</dbReference>
<comment type="catalytic activity">
    <reaction evidence="5">
        <text>methylglyoxal + H2O = (R)-lactate + H(+)</text>
        <dbReference type="Rhea" id="RHEA:27754"/>
        <dbReference type="ChEBI" id="CHEBI:15377"/>
        <dbReference type="ChEBI" id="CHEBI:15378"/>
        <dbReference type="ChEBI" id="CHEBI:16004"/>
        <dbReference type="ChEBI" id="CHEBI:17158"/>
        <dbReference type="EC" id="4.2.1.130"/>
    </reaction>
</comment>
<dbReference type="CDD" id="cd03141">
    <property type="entry name" value="GATase1_Hsp31_like"/>
    <property type="match status" value="1"/>
</dbReference>
<comment type="caution">
    <text evidence="7">The sequence shown here is derived from an EMBL/GenBank/DDBJ whole genome shotgun (WGS) entry which is preliminary data.</text>
</comment>
<evidence type="ECO:0000259" key="6">
    <source>
        <dbReference type="Pfam" id="PF01965"/>
    </source>
</evidence>
<dbReference type="GO" id="GO:0019243">
    <property type="term" value="P:methylglyoxal catabolic process to D-lactate via S-lactoyl-glutathione"/>
    <property type="evidence" value="ECO:0007669"/>
    <property type="project" value="TreeGrafter"/>
</dbReference>
<organism evidence="7 8">
    <name type="scientific">Daldinia eschscholtzii</name>
    <dbReference type="NCBI Taxonomy" id="292717"/>
    <lineage>
        <taxon>Eukaryota</taxon>
        <taxon>Fungi</taxon>
        <taxon>Dikarya</taxon>
        <taxon>Ascomycota</taxon>
        <taxon>Pezizomycotina</taxon>
        <taxon>Sordariomycetes</taxon>
        <taxon>Xylariomycetidae</taxon>
        <taxon>Xylariales</taxon>
        <taxon>Hypoxylaceae</taxon>
        <taxon>Daldinia</taxon>
    </lineage>
</organism>
<evidence type="ECO:0000256" key="2">
    <source>
        <dbReference type="ARBA" id="ARBA00023016"/>
    </source>
</evidence>
<accession>A0AAX6M7E8</accession>
<dbReference type="InterPro" id="IPR002818">
    <property type="entry name" value="DJ-1/PfpI"/>
</dbReference>